<keyword evidence="3" id="KW-1185">Reference proteome</keyword>
<name>A0AAD4TL97_9MAGN</name>
<dbReference type="AlphaFoldDB" id="A0AAD4TL97"/>
<dbReference type="PROSITE" id="PS50181">
    <property type="entry name" value="FBOX"/>
    <property type="match status" value="1"/>
</dbReference>
<dbReference type="InterPro" id="IPR017451">
    <property type="entry name" value="F-box-assoc_interact_dom"/>
</dbReference>
<dbReference type="PANTHER" id="PTHR31672:SF2">
    <property type="entry name" value="F-BOX DOMAIN-CONTAINING PROTEIN"/>
    <property type="match status" value="1"/>
</dbReference>
<dbReference type="SUPFAM" id="SSF81383">
    <property type="entry name" value="F-box domain"/>
    <property type="match status" value="1"/>
</dbReference>
<feature type="domain" description="F-box" evidence="1">
    <location>
        <begin position="5"/>
        <end position="54"/>
    </location>
</feature>
<reference evidence="2" key="1">
    <citation type="submission" date="2022-04" db="EMBL/GenBank/DDBJ databases">
        <title>A functionally conserved STORR gene fusion in Papaver species that diverged 16.8 million years ago.</title>
        <authorList>
            <person name="Catania T."/>
        </authorList>
    </citation>
    <scope>NUCLEOTIDE SEQUENCE</scope>
    <source>
        <strain evidence="2">S-188037</strain>
    </source>
</reference>
<dbReference type="InterPro" id="IPR001810">
    <property type="entry name" value="F-box_dom"/>
</dbReference>
<evidence type="ECO:0000313" key="3">
    <source>
        <dbReference type="Proteomes" id="UP001202328"/>
    </source>
</evidence>
<dbReference type="Gene3D" id="1.20.1280.50">
    <property type="match status" value="1"/>
</dbReference>
<dbReference type="InterPro" id="IPR013187">
    <property type="entry name" value="F-box-assoc_dom_typ3"/>
</dbReference>
<evidence type="ECO:0000313" key="2">
    <source>
        <dbReference type="EMBL" id="KAI3959820.1"/>
    </source>
</evidence>
<accession>A0AAD4TL97</accession>
<dbReference type="NCBIfam" id="TIGR01640">
    <property type="entry name" value="F_box_assoc_1"/>
    <property type="match status" value="1"/>
</dbReference>
<dbReference type="Pfam" id="PF12937">
    <property type="entry name" value="F-box-like"/>
    <property type="match status" value="1"/>
</dbReference>
<protein>
    <recommendedName>
        <fullName evidence="1">F-box domain-containing protein</fullName>
    </recommendedName>
</protein>
<evidence type="ECO:0000259" key="1">
    <source>
        <dbReference type="PROSITE" id="PS50181"/>
    </source>
</evidence>
<comment type="caution">
    <text evidence="2">The sequence shown here is derived from an EMBL/GenBank/DDBJ whole genome shotgun (WGS) entry which is preliminary data.</text>
</comment>
<dbReference type="PANTHER" id="PTHR31672">
    <property type="entry name" value="BNACNNG10540D PROTEIN"/>
    <property type="match status" value="1"/>
</dbReference>
<dbReference type="Proteomes" id="UP001202328">
    <property type="component" value="Unassembled WGS sequence"/>
</dbReference>
<dbReference type="InterPro" id="IPR050796">
    <property type="entry name" value="SCF_F-box_component"/>
</dbReference>
<gene>
    <name evidence="2" type="ORF">MKW98_029857</name>
</gene>
<proteinExistence type="predicted"/>
<organism evidence="2 3">
    <name type="scientific">Papaver atlanticum</name>
    <dbReference type="NCBI Taxonomy" id="357466"/>
    <lineage>
        <taxon>Eukaryota</taxon>
        <taxon>Viridiplantae</taxon>
        <taxon>Streptophyta</taxon>
        <taxon>Embryophyta</taxon>
        <taxon>Tracheophyta</taxon>
        <taxon>Spermatophyta</taxon>
        <taxon>Magnoliopsida</taxon>
        <taxon>Ranunculales</taxon>
        <taxon>Papaveraceae</taxon>
        <taxon>Papaveroideae</taxon>
        <taxon>Papaver</taxon>
    </lineage>
</organism>
<sequence>MNSSDSEKGFFPEEVILQILARLPIKSLYKCKSVCKNWYQITSQNYFITLYNDISSKNPMILVEVIKSFYVKSSYICVDRFKGVGEFSLDFIKGDRVKVRASCNGLLCCASIPNKGVYYVCNPMTKEYKLLPKTRERPMTRFHPDDEATLVGLGVDMVKGKFNVVLAGFYRPFGRRPLDSFVCLVYDSKVNGWKRSVTSLNEEFTHMNKNQVVFVNGYLHWLTYSGMYVLVFDIENDIWRKIMLPKEVLNGCGHRVHLLELDGFLSMVQISDSWMTIWVLKDYAEEEWYETDKVSLRYWSIIERVDRGRKCILQRTVRLIRYGFRPMLSEALFSLVVMVLWTTLLNAGSDFNEVVEAFAFEELPFVGAAADVGGVFTANESSSHLLISFGY</sequence>
<dbReference type="EMBL" id="JAJJMB010000969">
    <property type="protein sequence ID" value="KAI3959820.1"/>
    <property type="molecule type" value="Genomic_DNA"/>
</dbReference>
<dbReference type="Pfam" id="PF08268">
    <property type="entry name" value="FBA_3"/>
    <property type="match status" value="1"/>
</dbReference>
<dbReference type="SMART" id="SM00256">
    <property type="entry name" value="FBOX"/>
    <property type="match status" value="1"/>
</dbReference>
<dbReference type="InterPro" id="IPR036047">
    <property type="entry name" value="F-box-like_dom_sf"/>
</dbReference>
<dbReference type="CDD" id="cd22157">
    <property type="entry name" value="F-box_AtFBW1-like"/>
    <property type="match status" value="1"/>
</dbReference>